<proteinExistence type="predicted"/>
<sequence>MKYMDPVVDDARYGRVLLEPNIRPRNVERVYQNSHLTNRFLGSSSQDKLGGLTTGGIQIICWSLLDLVTRILTTAGGRTGEFDSLSSVMVGVVEEFGDEQSHLMLSMEMEAMEEAQQLLCSSRRQS</sequence>
<reference evidence="1" key="1">
    <citation type="submission" date="2022-06" db="EMBL/GenBank/DDBJ databases">
        <authorList>
            <consortium name="SYNGENTA / RWTH Aachen University"/>
        </authorList>
    </citation>
    <scope>NUCLEOTIDE SEQUENCE</scope>
</reference>
<accession>A0AAV0B7M2</accession>
<dbReference type="Proteomes" id="UP001153365">
    <property type="component" value="Unassembled WGS sequence"/>
</dbReference>
<dbReference type="AlphaFoldDB" id="A0AAV0B7M2"/>
<comment type="caution">
    <text evidence="1">The sequence shown here is derived from an EMBL/GenBank/DDBJ whole genome shotgun (WGS) entry which is preliminary data.</text>
</comment>
<evidence type="ECO:0000313" key="2">
    <source>
        <dbReference type="Proteomes" id="UP001153365"/>
    </source>
</evidence>
<gene>
    <name evidence="1" type="ORF">PPACK8108_LOCUS15236</name>
</gene>
<protein>
    <submittedName>
        <fullName evidence="1">Uncharacterized protein</fullName>
    </submittedName>
</protein>
<dbReference type="EMBL" id="CALTRL010004037">
    <property type="protein sequence ID" value="CAH7682361.1"/>
    <property type="molecule type" value="Genomic_DNA"/>
</dbReference>
<organism evidence="1 2">
    <name type="scientific">Phakopsora pachyrhizi</name>
    <name type="common">Asian soybean rust disease fungus</name>
    <dbReference type="NCBI Taxonomy" id="170000"/>
    <lineage>
        <taxon>Eukaryota</taxon>
        <taxon>Fungi</taxon>
        <taxon>Dikarya</taxon>
        <taxon>Basidiomycota</taxon>
        <taxon>Pucciniomycotina</taxon>
        <taxon>Pucciniomycetes</taxon>
        <taxon>Pucciniales</taxon>
        <taxon>Phakopsoraceae</taxon>
        <taxon>Phakopsora</taxon>
    </lineage>
</organism>
<evidence type="ECO:0000313" key="1">
    <source>
        <dbReference type="EMBL" id="CAH7682361.1"/>
    </source>
</evidence>
<name>A0AAV0B7M2_PHAPC</name>
<keyword evidence="2" id="KW-1185">Reference proteome</keyword>